<accession>A0A2X4URV7</accession>
<dbReference type="RefSeq" id="WP_111740631.1">
    <property type="nucleotide sequence ID" value="NZ_LR698987.1"/>
</dbReference>
<sequence length="315" mass="35882">MIKNMALLVLAFVLTGCDLFESGVPYTLDNPTGKAITVSLDNKNYDLAATSNVKVELKSGIHTLSYDGETATFYLFKGSKGGLINPTLSNYYVNYVFYKTANDGYDGNKMAEQMLKSYENTQTVLDRSITGHFVKYDSLLIEKLGDTYSWFFDVDQDYSDAVSSTSAIKVMGKIFREGDFAAAVFDVLPESYNSPEPRRRFSDLPLFYPSFTMLHECAQINAYFLDVNRRLIALQGIQTSDAEREEIKKGMQMHNIDFSNAKKECPKKDFYVETDVGGYKSRSLDNDAINAYEEPERKYNDGMKWIMERRLFLLK</sequence>
<organism evidence="1 2">
    <name type="scientific">Leminorella richardii</name>
    <dbReference type="NCBI Taxonomy" id="158841"/>
    <lineage>
        <taxon>Bacteria</taxon>
        <taxon>Pseudomonadati</taxon>
        <taxon>Pseudomonadota</taxon>
        <taxon>Gammaproteobacteria</taxon>
        <taxon>Enterobacterales</taxon>
        <taxon>Budviciaceae</taxon>
        <taxon>Leminorella</taxon>
    </lineage>
</organism>
<evidence type="ECO:0000313" key="2">
    <source>
        <dbReference type="Proteomes" id="UP000249005"/>
    </source>
</evidence>
<dbReference type="EMBL" id="LS483470">
    <property type="protein sequence ID" value="SQI41541.1"/>
    <property type="molecule type" value="Genomic_DNA"/>
</dbReference>
<proteinExistence type="predicted"/>
<dbReference type="OrthoDB" id="6565185at2"/>
<evidence type="ECO:0000313" key="1">
    <source>
        <dbReference type="EMBL" id="SQI41541.1"/>
    </source>
</evidence>
<gene>
    <name evidence="1" type="ORF">NCTC12151_02139</name>
</gene>
<dbReference type="KEGG" id="lri:NCTC12151_02139"/>
<evidence type="ECO:0008006" key="3">
    <source>
        <dbReference type="Google" id="ProtNLM"/>
    </source>
</evidence>
<keyword evidence="2" id="KW-1185">Reference proteome</keyword>
<dbReference type="AlphaFoldDB" id="A0A2X4URV7"/>
<dbReference type="Proteomes" id="UP000249005">
    <property type="component" value="Chromosome 1"/>
</dbReference>
<dbReference type="PROSITE" id="PS51257">
    <property type="entry name" value="PROKAR_LIPOPROTEIN"/>
    <property type="match status" value="1"/>
</dbReference>
<reference evidence="1 2" key="1">
    <citation type="submission" date="2018-06" db="EMBL/GenBank/DDBJ databases">
        <authorList>
            <consortium name="Pathogen Informatics"/>
            <person name="Doyle S."/>
        </authorList>
    </citation>
    <scope>NUCLEOTIDE SEQUENCE [LARGE SCALE GENOMIC DNA]</scope>
    <source>
        <strain evidence="1 2">NCTC12151</strain>
    </source>
</reference>
<protein>
    <recommendedName>
        <fullName evidence="3">Lipoprotein</fullName>
    </recommendedName>
</protein>
<name>A0A2X4URV7_9GAMM</name>